<evidence type="ECO:0000256" key="10">
    <source>
        <dbReference type="ARBA" id="ARBA00031693"/>
    </source>
</evidence>
<dbReference type="GO" id="GO:0000287">
    <property type="term" value="F:magnesium ion binding"/>
    <property type="evidence" value="ECO:0007669"/>
    <property type="project" value="TreeGrafter"/>
</dbReference>
<accession>A0A251Y3I7</accession>
<comment type="catalytic activity">
    <reaction evidence="11">
        <text>O-phospho-L-serine + H2O = L-serine + phosphate</text>
        <dbReference type="Rhea" id="RHEA:21208"/>
        <dbReference type="ChEBI" id="CHEBI:15377"/>
        <dbReference type="ChEBI" id="CHEBI:33384"/>
        <dbReference type="ChEBI" id="CHEBI:43474"/>
        <dbReference type="ChEBI" id="CHEBI:57524"/>
        <dbReference type="EC" id="3.1.3.3"/>
    </reaction>
</comment>
<dbReference type="PANTHER" id="PTHR43344:SF2">
    <property type="entry name" value="PHOSPHOSERINE PHOSPHATASE"/>
    <property type="match status" value="1"/>
</dbReference>
<dbReference type="GO" id="GO:0036424">
    <property type="term" value="F:L-phosphoserine phosphatase activity"/>
    <property type="evidence" value="ECO:0007669"/>
    <property type="project" value="InterPro"/>
</dbReference>
<dbReference type="Gene3D" id="3.40.50.1000">
    <property type="entry name" value="HAD superfamily/HAD-like"/>
    <property type="match status" value="1"/>
</dbReference>
<proteinExistence type="inferred from homology"/>
<evidence type="ECO:0000256" key="7">
    <source>
        <dbReference type="ARBA" id="ARBA00022801"/>
    </source>
</evidence>
<dbReference type="InterPro" id="IPR023214">
    <property type="entry name" value="HAD_sf"/>
</dbReference>
<evidence type="ECO:0000256" key="5">
    <source>
        <dbReference type="ARBA" id="ARBA00022605"/>
    </source>
</evidence>
<dbReference type="SUPFAM" id="SSF56784">
    <property type="entry name" value="HAD-like"/>
    <property type="match status" value="1"/>
</dbReference>
<evidence type="ECO:0000256" key="9">
    <source>
        <dbReference type="ARBA" id="ARBA00023299"/>
    </source>
</evidence>
<comment type="similarity">
    <text evidence="3">Belongs to the HAD-like hydrolase superfamily. SerB family.</text>
</comment>
<dbReference type="NCBIfam" id="TIGR00338">
    <property type="entry name" value="serB"/>
    <property type="match status" value="1"/>
</dbReference>
<dbReference type="SFLD" id="SFLDG01137">
    <property type="entry name" value="C1.6.1:_Phosphoserine_Phosphat"/>
    <property type="match status" value="1"/>
</dbReference>
<dbReference type="InterPro" id="IPR004469">
    <property type="entry name" value="PSP"/>
</dbReference>
<dbReference type="InterPro" id="IPR050582">
    <property type="entry name" value="HAD-like_SerB"/>
</dbReference>
<dbReference type="GO" id="GO:0005737">
    <property type="term" value="C:cytoplasm"/>
    <property type="evidence" value="ECO:0007669"/>
    <property type="project" value="TreeGrafter"/>
</dbReference>
<evidence type="ECO:0000313" key="15">
    <source>
        <dbReference type="Proteomes" id="UP000194837"/>
    </source>
</evidence>
<dbReference type="SFLD" id="SFLDF00029">
    <property type="entry name" value="phosphoserine_phosphatase"/>
    <property type="match status" value="1"/>
</dbReference>
<dbReference type="SFLD" id="SFLDG01136">
    <property type="entry name" value="C1.6:_Phosphoserine_Phosphatas"/>
    <property type="match status" value="1"/>
</dbReference>
<dbReference type="EC" id="3.1.3.3" evidence="4"/>
<keyword evidence="5" id="KW-0028">Amino-acid biosynthesis</keyword>
<dbReference type="PANTHER" id="PTHR43344">
    <property type="entry name" value="PHOSPHOSERINE PHOSPHATASE"/>
    <property type="match status" value="1"/>
</dbReference>
<dbReference type="GO" id="GO:0006564">
    <property type="term" value="P:L-serine biosynthetic process"/>
    <property type="evidence" value="ECO:0007669"/>
    <property type="project" value="UniProtKB-KW"/>
</dbReference>
<dbReference type="Proteomes" id="UP000194837">
    <property type="component" value="Unassembled WGS sequence"/>
</dbReference>
<dbReference type="AlphaFoldDB" id="A0A251Y3I7"/>
<dbReference type="SFLD" id="SFLDS00003">
    <property type="entry name" value="Haloacid_Dehalogenase"/>
    <property type="match status" value="1"/>
</dbReference>
<evidence type="ECO:0000256" key="12">
    <source>
        <dbReference type="ARBA" id="ARBA00048523"/>
    </source>
</evidence>
<evidence type="ECO:0000256" key="4">
    <source>
        <dbReference type="ARBA" id="ARBA00012640"/>
    </source>
</evidence>
<name>A0A251Y3I7_9MICO</name>
<gene>
    <name evidence="14" type="primary">serB_2</name>
    <name evidence="14" type="ORF">BFL34_02569</name>
</gene>
<keyword evidence="9" id="KW-0718">Serine biosynthesis</keyword>
<sequence length="232" mass="24221">MSDVLPLTPAAPSASPVPRALPRMLVVLDVDSTLIEDEAIELLATEAGSLDEVAAVTERAMRGELDFAESLRSRVATLAGLPSSVHAAVGARIRVTPGAERMIAGLHDAGHVVAVVSGGFHELLDPLAERLGLDLWRANRLETADGRLTGRVTGPVIDAAAKRAAVEEWSAGLGIPLARVVAVGDGANDLEMMAVAGLSVAFDAKPAVRRRADVCVDRRDLAQVLALLGLPR</sequence>
<evidence type="ECO:0000256" key="2">
    <source>
        <dbReference type="ARBA" id="ARBA00005135"/>
    </source>
</evidence>
<evidence type="ECO:0000313" key="14">
    <source>
        <dbReference type="EMBL" id="OUE18538.1"/>
    </source>
</evidence>
<dbReference type="UniPathway" id="UPA00135">
    <property type="reaction ID" value="UER00198"/>
</dbReference>
<evidence type="ECO:0000256" key="1">
    <source>
        <dbReference type="ARBA" id="ARBA00001946"/>
    </source>
</evidence>
<dbReference type="RefSeq" id="WP_172405942.1">
    <property type="nucleotide sequence ID" value="NZ_MDJW01000012.1"/>
</dbReference>
<evidence type="ECO:0000256" key="8">
    <source>
        <dbReference type="ARBA" id="ARBA00022842"/>
    </source>
</evidence>
<dbReference type="CDD" id="cd07500">
    <property type="entry name" value="HAD_PSP"/>
    <property type="match status" value="1"/>
</dbReference>
<comment type="cofactor">
    <cofactor evidence="1">
        <name>Mg(2+)</name>
        <dbReference type="ChEBI" id="CHEBI:18420"/>
    </cofactor>
</comment>
<dbReference type="InterPro" id="IPR036412">
    <property type="entry name" value="HAD-like_sf"/>
</dbReference>
<protein>
    <recommendedName>
        <fullName evidence="4">phosphoserine phosphatase</fullName>
        <ecNumber evidence="4">3.1.3.3</ecNumber>
    </recommendedName>
    <alternativeName>
        <fullName evidence="10">O-phosphoserine phosphohydrolase</fullName>
    </alternativeName>
</protein>
<comment type="caution">
    <text evidence="14">The sequence shown here is derived from an EMBL/GenBank/DDBJ whole genome shotgun (WGS) entry which is preliminary data.</text>
</comment>
<dbReference type="EMBL" id="MDJW01000012">
    <property type="protein sequence ID" value="OUE18538.1"/>
    <property type="molecule type" value="Genomic_DNA"/>
</dbReference>
<evidence type="ECO:0000256" key="6">
    <source>
        <dbReference type="ARBA" id="ARBA00022723"/>
    </source>
</evidence>
<dbReference type="Pfam" id="PF12710">
    <property type="entry name" value="HAD"/>
    <property type="match status" value="1"/>
</dbReference>
<evidence type="ECO:0000256" key="3">
    <source>
        <dbReference type="ARBA" id="ARBA00009184"/>
    </source>
</evidence>
<feature type="active site" description="Nucleophile" evidence="13">
    <location>
        <position position="29"/>
    </location>
</feature>
<evidence type="ECO:0000256" key="11">
    <source>
        <dbReference type="ARBA" id="ARBA00048138"/>
    </source>
</evidence>
<keyword evidence="6" id="KW-0479">Metal-binding</keyword>
<comment type="catalytic activity">
    <reaction evidence="12">
        <text>O-phospho-D-serine + H2O = D-serine + phosphate</text>
        <dbReference type="Rhea" id="RHEA:24873"/>
        <dbReference type="ChEBI" id="CHEBI:15377"/>
        <dbReference type="ChEBI" id="CHEBI:35247"/>
        <dbReference type="ChEBI" id="CHEBI:43474"/>
        <dbReference type="ChEBI" id="CHEBI:58680"/>
        <dbReference type="EC" id="3.1.3.3"/>
    </reaction>
</comment>
<evidence type="ECO:0000256" key="13">
    <source>
        <dbReference type="PIRSR" id="PIRSR604469-1"/>
    </source>
</evidence>
<organism evidence="14 15">
    <name type="scientific">Clavibacter michiganensis</name>
    <dbReference type="NCBI Taxonomy" id="28447"/>
    <lineage>
        <taxon>Bacteria</taxon>
        <taxon>Bacillati</taxon>
        <taxon>Actinomycetota</taxon>
        <taxon>Actinomycetes</taxon>
        <taxon>Micrococcales</taxon>
        <taxon>Microbacteriaceae</taxon>
        <taxon>Clavibacter</taxon>
    </lineage>
</organism>
<comment type="pathway">
    <text evidence="2">Amino-acid biosynthesis; L-serine biosynthesis; L-serine from 3-phospho-D-glycerate: step 3/3.</text>
</comment>
<keyword evidence="8" id="KW-0460">Magnesium</keyword>
<feature type="active site" description="Proton donor" evidence="13">
    <location>
        <position position="31"/>
    </location>
</feature>
<keyword evidence="7" id="KW-0378">Hydrolase</keyword>
<reference evidence="14 15" key="1">
    <citation type="submission" date="2016-08" db="EMBL/GenBank/DDBJ databases">
        <title>Genome sequence of Clavibacter michiganensis spp strain CFBP7494.</title>
        <authorList>
            <person name="Thapa S.P."/>
            <person name="Coaker G."/>
            <person name="Jacques M.-A."/>
        </authorList>
    </citation>
    <scope>NUCLEOTIDE SEQUENCE [LARGE SCALE GENOMIC DNA]</scope>
    <source>
        <strain evidence="14">CFBP7494</strain>
    </source>
</reference>
<dbReference type="NCBIfam" id="TIGR01488">
    <property type="entry name" value="HAD-SF-IB"/>
    <property type="match status" value="1"/>
</dbReference>